<evidence type="ECO:0000256" key="8">
    <source>
        <dbReference type="ARBA" id="ARBA00023186"/>
    </source>
</evidence>
<dbReference type="InterPro" id="IPR001708">
    <property type="entry name" value="YidC/ALB3/OXA1/COX18"/>
</dbReference>
<sequence>MDLLWPIKWLIEFILVNFHNLFVFIGLGNETGISWVLSIVAMVLVVRAALIPIFVRQIKSQRNMMLAQPELLKLQKKYKGKTDRESRERMAREQMDLYKKTGSNPFSSCLPLLLQAPIFMGLFFTLNDAQANKKGVGPLTADLAANFSQAEMWGAKLSDTFFGSPELNVKIIAAVMIVLMSASQFITQKQIMAKNQNPEVMNSQFMQTQKLLLYVLPLVFLVSGLTFPLGVMTYWLISNFWTMGQQFLVIRNMPQPGSPAHFARQERLRKKGKLVEETPTPVSEDATEEEKGETSPQRQQPVSKNRAKKKKKK</sequence>
<evidence type="ECO:0000259" key="11">
    <source>
        <dbReference type="Pfam" id="PF02096"/>
    </source>
</evidence>
<evidence type="ECO:0000256" key="2">
    <source>
        <dbReference type="ARBA" id="ARBA00022448"/>
    </source>
</evidence>
<keyword evidence="6 10" id="KW-1133">Transmembrane helix</keyword>
<proteinExistence type="predicted"/>
<dbReference type="PANTHER" id="PTHR12428">
    <property type="entry name" value="OXA1"/>
    <property type="match status" value="1"/>
</dbReference>
<dbReference type="NCBIfam" id="TIGR03592">
    <property type="entry name" value="yidC_oxa1_cterm"/>
    <property type="match status" value="1"/>
</dbReference>
<evidence type="ECO:0000256" key="10">
    <source>
        <dbReference type="SAM" id="Phobius"/>
    </source>
</evidence>
<keyword evidence="7 10" id="KW-0472">Membrane</keyword>
<evidence type="ECO:0000256" key="3">
    <source>
        <dbReference type="ARBA" id="ARBA00022475"/>
    </source>
</evidence>
<name>A0A6J6EC34_9ZZZZ</name>
<dbReference type="AlphaFoldDB" id="A0A6J6EC34"/>
<dbReference type="NCBIfam" id="NF002350">
    <property type="entry name" value="PRK01315.1"/>
    <property type="match status" value="1"/>
</dbReference>
<feature type="domain" description="Membrane insertase YidC/Oxa/ALB C-terminal" evidence="11">
    <location>
        <begin position="35"/>
        <end position="250"/>
    </location>
</feature>
<reference evidence="13" key="1">
    <citation type="submission" date="2020-05" db="EMBL/GenBank/DDBJ databases">
        <authorList>
            <person name="Chiriac C."/>
            <person name="Salcher M."/>
            <person name="Ghai R."/>
            <person name="Kavagutti S V."/>
        </authorList>
    </citation>
    <scope>NUCLEOTIDE SEQUENCE</scope>
</reference>
<keyword evidence="3" id="KW-1003">Cell membrane</keyword>
<feature type="compositionally biased region" description="Polar residues" evidence="9">
    <location>
        <begin position="294"/>
        <end position="303"/>
    </location>
</feature>
<dbReference type="GO" id="GO:0015031">
    <property type="term" value="P:protein transport"/>
    <property type="evidence" value="ECO:0007669"/>
    <property type="project" value="UniProtKB-KW"/>
</dbReference>
<feature type="transmembrane region" description="Helical" evidence="10">
    <location>
        <begin position="9"/>
        <end position="27"/>
    </location>
</feature>
<feature type="transmembrane region" description="Helical" evidence="10">
    <location>
        <begin position="211"/>
        <end position="237"/>
    </location>
</feature>
<dbReference type="EMBL" id="CAEZST010000014">
    <property type="protein sequence ID" value="CAB4548697.1"/>
    <property type="molecule type" value="Genomic_DNA"/>
</dbReference>
<evidence type="ECO:0000256" key="7">
    <source>
        <dbReference type="ARBA" id="ARBA00023136"/>
    </source>
</evidence>
<evidence type="ECO:0000256" key="5">
    <source>
        <dbReference type="ARBA" id="ARBA00022927"/>
    </source>
</evidence>
<dbReference type="InterPro" id="IPR028055">
    <property type="entry name" value="YidC/Oxa/ALB_C"/>
</dbReference>
<organism evidence="13">
    <name type="scientific">freshwater metagenome</name>
    <dbReference type="NCBI Taxonomy" id="449393"/>
    <lineage>
        <taxon>unclassified sequences</taxon>
        <taxon>metagenomes</taxon>
        <taxon>ecological metagenomes</taxon>
    </lineage>
</organism>
<evidence type="ECO:0000256" key="6">
    <source>
        <dbReference type="ARBA" id="ARBA00022989"/>
    </source>
</evidence>
<dbReference type="CDD" id="cd20070">
    <property type="entry name" value="5TM_YidC_Alb3"/>
    <property type="match status" value="1"/>
</dbReference>
<accession>A0A6J6EC34</accession>
<dbReference type="GO" id="GO:0032977">
    <property type="term" value="F:membrane insertase activity"/>
    <property type="evidence" value="ECO:0007669"/>
    <property type="project" value="InterPro"/>
</dbReference>
<dbReference type="EMBL" id="CAEZTO010000009">
    <property type="protein sequence ID" value="CAB4571823.1"/>
    <property type="molecule type" value="Genomic_DNA"/>
</dbReference>
<dbReference type="GO" id="GO:0005886">
    <property type="term" value="C:plasma membrane"/>
    <property type="evidence" value="ECO:0007669"/>
    <property type="project" value="UniProtKB-SubCell"/>
</dbReference>
<evidence type="ECO:0000313" key="12">
    <source>
        <dbReference type="EMBL" id="CAB4548697.1"/>
    </source>
</evidence>
<comment type="subcellular location">
    <subcellularLocation>
        <location evidence="1">Cell membrane</location>
        <topology evidence="1">Multi-pass membrane protein</topology>
    </subcellularLocation>
</comment>
<keyword evidence="5" id="KW-0653">Protein transport</keyword>
<evidence type="ECO:0000256" key="4">
    <source>
        <dbReference type="ARBA" id="ARBA00022692"/>
    </source>
</evidence>
<protein>
    <submittedName>
        <fullName evidence="13">Unannotated protein</fullName>
    </submittedName>
</protein>
<evidence type="ECO:0000256" key="1">
    <source>
        <dbReference type="ARBA" id="ARBA00004651"/>
    </source>
</evidence>
<keyword evidence="2" id="KW-0813">Transport</keyword>
<dbReference type="GO" id="GO:0051205">
    <property type="term" value="P:protein insertion into membrane"/>
    <property type="evidence" value="ECO:0007669"/>
    <property type="project" value="TreeGrafter"/>
</dbReference>
<dbReference type="PANTHER" id="PTHR12428:SF65">
    <property type="entry name" value="CYTOCHROME C OXIDASE ASSEMBLY PROTEIN COX18, MITOCHONDRIAL"/>
    <property type="match status" value="1"/>
</dbReference>
<dbReference type="Pfam" id="PF02096">
    <property type="entry name" value="60KD_IMP"/>
    <property type="match status" value="1"/>
</dbReference>
<feature type="transmembrane region" description="Helical" evidence="10">
    <location>
        <begin position="33"/>
        <end position="55"/>
    </location>
</feature>
<feature type="region of interest" description="Disordered" evidence="9">
    <location>
        <begin position="259"/>
        <end position="313"/>
    </location>
</feature>
<evidence type="ECO:0000313" key="13">
    <source>
        <dbReference type="EMBL" id="CAB4571823.1"/>
    </source>
</evidence>
<gene>
    <name evidence="12" type="ORF">UFOPK1503_00866</name>
    <name evidence="13" type="ORF">UFOPK1693_00768</name>
</gene>
<keyword evidence="4 10" id="KW-0812">Transmembrane</keyword>
<evidence type="ECO:0000256" key="9">
    <source>
        <dbReference type="SAM" id="MobiDB-lite"/>
    </source>
</evidence>
<feature type="transmembrane region" description="Helical" evidence="10">
    <location>
        <begin position="167"/>
        <end position="186"/>
    </location>
</feature>
<feature type="transmembrane region" description="Helical" evidence="10">
    <location>
        <begin position="105"/>
        <end position="126"/>
    </location>
</feature>
<keyword evidence="8" id="KW-0143">Chaperone</keyword>
<dbReference type="InterPro" id="IPR047196">
    <property type="entry name" value="YidC_ALB_C"/>
</dbReference>